<dbReference type="InterPro" id="IPR050490">
    <property type="entry name" value="Bact_solute-bd_prot1"/>
</dbReference>
<protein>
    <submittedName>
        <fullName evidence="1">ABC transporter substrate-binding protein</fullName>
    </submittedName>
</protein>
<dbReference type="EMBL" id="CP119317">
    <property type="protein sequence ID" value="WEK54884.1"/>
    <property type="molecule type" value="Genomic_DNA"/>
</dbReference>
<evidence type="ECO:0000313" key="2">
    <source>
        <dbReference type="Proteomes" id="UP001178662"/>
    </source>
</evidence>
<organism evidence="1 2">
    <name type="scientific">Candidatus Cohnella colombiensis</name>
    <dbReference type="NCBI Taxonomy" id="3121368"/>
    <lineage>
        <taxon>Bacteria</taxon>
        <taxon>Bacillati</taxon>
        <taxon>Bacillota</taxon>
        <taxon>Bacilli</taxon>
        <taxon>Bacillales</taxon>
        <taxon>Paenibacillaceae</taxon>
        <taxon>Cohnella</taxon>
    </lineage>
</organism>
<gene>
    <name evidence="1" type="ORF">P0Y55_02040</name>
</gene>
<sequence>MNKITLPLILMVLIALMLSGCQQSSVPKEPQKLKVAVFHADLFTRVYVPLLEKQFPDWEITVVPLNDDNFYVLREPEASNSIFNVINKEHPDLVMVQGYMYDVLANKDVFVDLQEQMSQSKHKLNLDTFAPSVISFLNNNEHGKLYGLSPIFRTSALYYNKSMFKSFGIEEPPERITWTEVLQLANRFMKDQRMPNGSYGFHLGMLSSPYNMIETIAHTEGIVDIDNRRGKVMMQSDAWTNIWRLVADSYSQGALSKLKRTPRIIDGVQYFDKEDLETADLFYKGLSAMTLAEDDLLRKLNSGTPKFQWGVVSGPVSSRDANKVAAITLDYVFTIPTVSTHPDAAWEVIHHLHSDTVGHILKATDQGLSTLKEYPSWTDDPRYEAFYNLIGWDNDNSYVNSIVSNETYRLFSTLVNEQMEATIAGNITTEQALAIVQSEGQLLLDKGLTTQ</sequence>
<dbReference type="AlphaFoldDB" id="A0AA95EXI0"/>
<dbReference type="InterPro" id="IPR006059">
    <property type="entry name" value="SBP"/>
</dbReference>
<dbReference type="PANTHER" id="PTHR43649:SF12">
    <property type="entry name" value="DIACETYLCHITOBIOSE BINDING PROTEIN DASA"/>
    <property type="match status" value="1"/>
</dbReference>
<dbReference type="Gene3D" id="3.40.190.10">
    <property type="entry name" value="Periplasmic binding protein-like II"/>
    <property type="match status" value="1"/>
</dbReference>
<dbReference type="SUPFAM" id="SSF53850">
    <property type="entry name" value="Periplasmic binding protein-like II"/>
    <property type="match status" value="1"/>
</dbReference>
<dbReference type="PROSITE" id="PS51257">
    <property type="entry name" value="PROKAR_LIPOPROTEIN"/>
    <property type="match status" value="1"/>
</dbReference>
<reference evidence="1" key="1">
    <citation type="submission" date="2023-03" db="EMBL/GenBank/DDBJ databases">
        <title>Andean soil-derived lignocellulolytic bacterial consortium as a source of novel taxa and putative plastic-active enzymes.</title>
        <authorList>
            <person name="Diaz-Garcia L."/>
            <person name="Chuvochina M."/>
            <person name="Feuerriegel G."/>
            <person name="Bunk B."/>
            <person name="Sproer C."/>
            <person name="Streit W.R."/>
            <person name="Rodriguez L.M."/>
            <person name="Overmann J."/>
            <person name="Jimenez D.J."/>
        </authorList>
    </citation>
    <scope>NUCLEOTIDE SEQUENCE</scope>
    <source>
        <strain evidence="1">MAG 2441</strain>
    </source>
</reference>
<evidence type="ECO:0000313" key="1">
    <source>
        <dbReference type="EMBL" id="WEK54884.1"/>
    </source>
</evidence>
<accession>A0AA95EXI0</accession>
<proteinExistence type="predicted"/>
<dbReference type="Proteomes" id="UP001178662">
    <property type="component" value="Chromosome"/>
</dbReference>
<dbReference type="Pfam" id="PF01547">
    <property type="entry name" value="SBP_bac_1"/>
    <property type="match status" value="1"/>
</dbReference>
<keyword evidence="2" id="KW-1185">Reference proteome</keyword>
<name>A0AA95EXI0_9BACL</name>
<dbReference type="PANTHER" id="PTHR43649">
    <property type="entry name" value="ARABINOSE-BINDING PROTEIN-RELATED"/>
    <property type="match status" value="1"/>
</dbReference>